<reference evidence="1" key="1">
    <citation type="submission" date="2014-08" db="EMBL/GenBank/DDBJ databases">
        <authorList>
            <person name="Murali S."/>
            <person name="Richards S."/>
            <person name="Bandaranaike D."/>
            <person name="Bellair M."/>
            <person name="Blankenburg K."/>
            <person name="Chao H."/>
            <person name="Dinh H."/>
            <person name="Doddapaneni H."/>
            <person name="Dugan-Rocha S."/>
            <person name="Elkadiri S."/>
            <person name="Gnanaolivu R."/>
            <person name="Hughes D."/>
            <person name="Lee S."/>
            <person name="Li M."/>
            <person name="Ming W."/>
            <person name="Munidasa M."/>
            <person name="Muniz J."/>
            <person name="Nguyen L."/>
            <person name="Osuji N."/>
            <person name="Pu L.-L."/>
            <person name="Puazo M."/>
            <person name="Skinner E."/>
            <person name="Qu C."/>
            <person name="Quiroz J."/>
            <person name="Raj R."/>
            <person name="Weissenberger G."/>
            <person name="Xin Y."/>
            <person name="Zou X."/>
            <person name="Han Y."/>
            <person name="Worley K."/>
            <person name="Muzny D."/>
            <person name="Gibbs R."/>
        </authorList>
    </citation>
    <scope>NUCLEOTIDE SEQUENCE</scope>
    <source>
        <strain evidence="1">HAZT.00-mixed</strain>
        <tissue evidence="1">Whole organism</tissue>
    </source>
</reference>
<proteinExistence type="predicted"/>
<reference evidence="1" key="3">
    <citation type="submission" date="2019-06" db="EMBL/GenBank/DDBJ databases">
        <authorList>
            <person name="Poynton C."/>
            <person name="Hasenbein S."/>
            <person name="Benoit J.B."/>
            <person name="Sepulveda M.S."/>
            <person name="Poelchau M.F."/>
            <person name="Murali S.C."/>
            <person name="Chen S."/>
            <person name="Glastad K.M."/>
            <person name="Werren J.H."/>
            <person name="Vineis J.H."/>
            <person name="Bowen J.L."/>
            <person name="Friedrich M."/>
            <person name="Jones J."/>
            <person name="Robertson H.M."/>
            <person name="Feyereisen R."/>
            <person name="Mechler-Hickson A."/>
            <person name="Mathers N."/>
            <person name="Lee C.E."/>
            <person name="Colbourne J.K."/>
            <person name="Biales A."/>
            <person name="Johnston J.S."/>
            <person name="Wellborn G.A."/>
            <person name="Rosendale A.J."/>
            <person name="Cridge A.G."/>
            <person name="Munoz-Torres M.C."/>
            <person name="Bain P.A."/>
            <person name="Manny A.R."/>
            <person name="Major K.M."/>
            <person name="Lambert F.N."/>
            <person name="Vulpe C.D."/>
            <person name="Tuck P."/>
            <person name="Blalock B.J."/>
            <person name="Lin Y.-Y."/>
            <person name="Smith M.E."/>
            <person name="Ochoa-Acuna H."/>
            <person name="Chen M.-J.M."/>
            <person name="Childers C.P."/>
            <person name="Qu J."/>
            <person name="Dugan S."/>
            <person name="Lee S.L."/>
            <person name="Chao H."/>
            <person name="Dinh H."/>
            <person name="Han Y."/>
            <person name="Doddapaneni H."/>
            <person name="Worley K.C."/>
            <person name="Muzny D.M."/>
            <person name="Gibbs R.A."/>
            <person name="Richards S."/>
        </authorList>
    </citation>
    <scope>NUCLEOTIDE SEQUENCE</scope>
    <source>
        <strain evidence="1">HAZT.00-mixed</strain>
        <tissue evidence="1">Whole organism</tissue>
    </source>
</reference>
<reference evidence="1" key="2">
    <citation type="journal article" date="2018" name="Environ. Sci. Technol.">
        <title>The Toxicogenome of Hyalella azteca: A Model for Sediment Ecotoxicology and Evolutionary Toxicology.</title>
        <authorList>
            <person name="Poynton H.C."/>
            <person name="Hasenbein S."/>
            <person name="Benoit J.B."/>
            <person name="Sepulveda M.S."/>
            <person name="Poelchau M.F."/>
            <person name="Hughes D.S.T."/>
            <person name="Murali S.C."/>
            <person name="Chen S."/>
            <person name="Glastad K.M."/>
            <person name="Goodisman M.A.D."/>
            <person name="Werren J.H."/>
            <person name="Vineis J.H."/>
            <person name="Bowen J.L."/>
            <person name="Friedrich M."/>
            <person name="Jones J."/>
            <person name="Robertson H.M."/>
            <person name="Feyereisen R."/>
            <person name="Mechler-Hickson A."/>
            <person name="Mathers N."/>
            <person name="Lee C.E."/>
            <person name="Colbourne J.K."/>
            <person name="Biales A."/>
            <person name="Johnston J.S."/>
            <person name="Wellborn G.A."/>
            <person name="Rosendale A.J."/>
            <person name="Cridge A.G."/>
            <person name="Munoz-Torres M.C."/>
            <person name="Bain P.A."/>
            <person name="Manny A.R."/>
            <person name="Major K.M."/>
            <person name="Lambert F.N."/>
            <person name="Vulpe C.D."/>
            <person name="Tuck P."/>
            <person name="Blalock B.J."/>
            <person name="Lin Y.Y."/>
            <person name="Smith M.E."/>
            <person name="Ochoa-Acuna H."/>
            <person name="Chen M.M."/>
            <person name="Childers C.P."/>
            <person name="Qu J."/>
            <person name="Dugan S."/>
            <person name="Lee S.L."/>
            <person name="Chao H."/>
            <person name="Dinh H."/>
            <person name="Han Y."/>
            <person name="Doddapaneni H."/>
            <person name="Worley K.C."/>
            <person name="Muzny D.M."/>
            <person name="Gibbs R.A."/>
            <person name="Richards S."/>
        </authorList>
    </citation>
    <scope>NUCLEOTIDE SEQUENCE</scope>
    <source>
        <strain evidence="1">HAZT.00-mixed</strain>
        <tissue evidence="1">Whole organism</tissue>
    </source>
</reference>
<organism evidence="1">
    <name type="scientific">Hyalella azteca</name>
    <name type="common">Amphipod</name>
    <dbReference type="NCBI Taxonomy" id="294128"/>
    <lineage>
        <taxon>Eukaryota</taxon>
        <taxon>Metazoa</taxon>
        <taxon>Ecdysozoa</taxon>
        <taxon>Arthropoda</taxon>
        <taxon>Crustacea</taxon>
        <taxon>Multicrustacea</taxon>
        <taxon>Malacostraca</taxon>
        <taxon>Eumalacostraca</taxon>
        <taxon>Peracarida</taxon>
        <taxon>Amphipoda</taxon>
        <taxon>Senticaudata</taxon>
        <taxon>Talitrida</taxon>
        <taxon>Talitroidea</taxon>
        <taxon>Hyalellidae</taxon>
        <taxon>Hyalella</taxon>
    </lineage>
</organism>
<accession>A0A6A0GV91</accession>
<name>A0A6A0GV91_HYAAZ</name>
<sequence length="153" mass="16955">MFSLGLCLAAVFNNGKSLIEAQHSISQYTKQLDTVRKNCTIQATQHGQCKLLDTVSTSCLTRSVQAARHGQYTSSSTRSVQTARHGQYKHLVTVSIQAARHGQYKLLDTISDQINTLLPKIPIGLHEAAVKLVNRDSNKRPTAQLLAHIKFFK</sequence>
<dbReference type="AlphaFoldDB" id="A0A6A0GV91"/>
<comment type="caution">
    <text evidence="1">The sequence shown here is derived from an EMBL/GenBank/DDBJ whole genome shotgun (WGS) entry which is preliminary data.</text>
</comment>
<protein>
    <submittedName>
        <fullName evidence="1">Uncharacterized protein</fullName>
    </submittedName>
</protein>
<evidence type="ECO:0000313" key="1">
    <source>
        <dbReference type="EMBL" id="KAA0189720.1"/>
    </source>
</evidence>
<gene>
    <name evidence="1" type="ORF">HAZT_HAZT006300</name>
</gene>
<dbReference type="Proteomes" id="UP000711488">
    <property type="component" value="Unassembled WGS sequence"/>
</dbReference>
<dbReference type="EMBL" id="JQDR03013371">
    <property type="protein sequence ID" value="KAA0189720.1"/>
    <property type="molecule type" value="Genomic_DNA"/>
</dbReference>